<organism evidence="3 4">
    <name type="scientific">Methylocaldum szegediense</name>
    <dbReference type="NCBI Taxonomy" id="73780"/>
    <lineage>
        <taxon>Bacteria</taxon>
        <taxon>Pseudomonadati</taxon>
        <taxon>Pseudomonadota</taxon>
        <taxon>Gammaproteobacteria</taxon>
        <taxon>Methylococcales</taxon>
        <taxon>Methylococcaceae</taxon>
        <taxon>Methylocaldum</taxon>
    </lineage>
</organism>
<feature type="transmembrane region" description="Helical" evidence="2">
    <location>
        <begin position="135"/>
        <end position="153"/>
    </location>
</feature>
<proteinExistence type="predicted"/>
<evidence type="ECO:0008006" key="5">
    <source>
        <dbReference type="Google" id="ProtNLM"/>
    </source>
</evidence>
<evidence type="ECO:0000256" key="1">
    <source>
        <dbReference type="SAM" id="MobiDB-lite"/>
    </source>
</evidence>
<feature type="transmembrane region" description="Helical" evidence="2">
    <location>
        <begin position="97"/>
        <end position="123"/>
    </location>
</feature>
<protein>
    <recommendedName>
        <fullName evidence="5">Phage holin family protein</fullName>
    </recommendedName>
</protein>
<keyword evidence="2" id="KW-0472">Membrane</keyword>
<dbReference type="Proteomes" id="UP001162030">
    <property type="component" value="Chromosome"/>
</dbReference>
<evidence type="ECO:0000313" key="4">
    <source>
        <dbReference type="Proteomes" id="UP001162030"/>
    </source>
</evidence>
<reference evidence="3 4" key="1">
    <citation type="submission" date="2023-03" db="EMBL/GenBank/DDBJ databases">
        <authorList>
            <person name="Pearce D."/>
        </authorList>
    </citation>
    <scope>NUCLEOTIDE SEQUENCE [LARGE SCALE GENOMIC DNA]</scope>
    <source>
        <strain evidence="3">Msz</strain>
    </source>
</reference>
<keyword evidence="2" id="KW-0812">Transmembrane</keyword>
<feature type="region of interest" description="Disordered" evidence="1">
    <location>
        <begin position="1"/>
        <end position="35"/>
    </location>
</feature>
<evidence type="ECO:0000313" key="3">
    <source>
        <dbReference type="EMBL" id="CAI8949810.1"/>
    </source>
</evidence>
<dbReference type="EMBL" id="OX458333">
    <property type="protein sequence ID" value="CAI8949810.1"/>
    <property type="molecule type" value="Genomic_DNA"/>
</dbReference>
<keyword evidence="4" id="KW-1185">Reference proteome</keyword>
<dbReference type="InterPro" id="IPR009937">
    <property type="entry name" value="Phage_holin_3_6"/>
</dbReference>
<keyword evidence="2" id="KW-1133">Transmembrane helix</keyword>
<sequence>MAPWSARRPEPVIPIKGSDFGKAGHPTGETSGLEGAGTTIFERNTVMQPDEVTGKKDPSLAGLITDFTRELSTLVRQEGQLMKAELSEKVSEAGAGVGSLTIGGAILFAGFLILLLAAVAALNDALGSFAVDNPWLSPLIVGSIVAIIGVVLLQKGRSNLKAKNLVPKKSGDSLRRDSEVLREHLK</sequence>
<dbReference type="Pfam" id="PF07332">
    <property type="entry name" value="Phage_holin_3_6"/>
    <property type="match status" value="1"/>
</dbReference>
<evidence type="ECO:0000256" key="2">
    <source>
        <dbReference type="SAM" id="Phobius"/>
    </source>
</evidence>
<accession>A0ABM9I803</accession>
<gene>
    <name evidence="3" type="ORF">MSZNOR_4422</name>
</gene>
<name>A0ABM9I803_9GAMM</name>